<dbReference type="PANTHER" id="PTHR22770:SF47">
    <property type="entry name" value="E3 UBIQUITIN-PROTEIN LIGASE RNF216"/>
    <property type="match status" value="1"/>
</dbReference>
<dbReference type="Pfam" id="PF26200">
    <property type="entry name" value="Rcat_RNF216"/>
    <property type="match status" value="1"/>
</dbReference>
<dbReference type="CDD" id="cd20353">
    <property type="entry name" value="Rcat_RBR_RNF216"/>
    <property type="match status" value="1"/>
</dbReference>
<dbReference type="InterPro" id="IPR044066">
    <property type="entry name" value="TRIAD_supradom"/>
</dbReference>
<evidence type="ECO:0000256" key="1">
    <source>
        <dbReference type="ARBA" id="ARBA00004906"/>
    </source>
</evidence>
<feature type="compositionally biased region" description="Polar residues" evidence="8">
    <location>
        <begin position="66"/>
        <end position="76"/>
    </location>
</feature>
<reference evidence="10 11" key="1">
    <citation type="submission" date="2014-04" db="EMBL/GenBank/DDBJ databases">
        <authorList>
            <consortium name="DOE Joint Genome Institute"/>
            <person name="Kuo A."/>
            <person name="Zuccaro A."/>
            <person name="Kohler A."/>
            <person name="Nagy L.G."/>
            <person name="Floudas D."/>
            <person name="Copeland A."/>
            <person name="Barry K.W."/>
            <person name="Cichocki N."/>
            <person name="Veneault-Fourrey C."/>
            <person name="LaButti K."/>
            <person name="Lindquist E.A."/>
            <person name="Lipzen A."/>
            <person name="Lundell T."/>
            <person name="Morin E."/>
            <person name="Murat C."/>
            <person name="Sun H."/>
            <person name="Tunlid A."/>
            <person name="Henrissat B."/>
            <person name="Grigoriev I.V."/>
            <person name="Hibbett D.S."/>
            <person name="Martin F."/>
            <person name="Nordberg H.P."/>
            <person name="Cantor M.N."/>
            <person name="Hua S.X."/>
        </authorList>
    </citation>
    <scope>NUCLEOTIDE SEQUENCE [LARGE SCALE GENOMIC DNA]</scope>
    <source>
        <strain evidence="10 11">MAFF 305830</strain>
    </source>
</reference>
<protein>
    <recommendedName>
        <fullName evidence="9">RING-type domain-containing protein</fullName>
    </recommendedName>
</protein>
<dbReference type="HOGENOM" id="CLU_009961_3_0_1"/>
<dbReference type="InterPro" id="IPR051628">
    <property type="entry name" value="LUBAC_E3_Ligases"/>
</dbReference>
<dbReference type="GO" id="GO:0016740">
    <property type="term" value="F:transferase activity"/>
    <property type="evidence" value="ECO:0007669"/>
    <property type="project" value="UniProtKB-KW"/>
</dbReference>
<keyword evidence="4" id="KW-0677">Repeat</keyword>
<keyword evidence="7" id="KW-0862">Zinc</keyword>
<dbReference type="GO" id="GO:0008270">
    <property type="term" value="F:zinc ion binding"/>
    <property type="evidence" value="ECO:0007669"/>
    <property type="project" value="UniProtKB-KW"/>
</dbReference>
<evidence type="ECO:0000259" key="9">
    <source>
        <dbReference type="PROSITE" id="PS51873"/>
    </source>
</evidence>
<organism evidence="10 11">
    <name type="scientific">Serendipita vermifera MAFF 305830</name>
    <dbReference type="NCBI Taxonomy" id="933852"/>
    <lineage>
        <taxon>Eukaryota</taxon>
        <taxon>Fungi</taxon>
        <taxon>Dikarya</taxon>
        <taxon>Basidiomycota</taxon>
        <taxon>Agaricomycotina</taxon>
        <taxon>Agaricomycetes</taxon>
        <taxon>Sebacinales</taxon>
        <taxon>Serendipitaceae</taxon>
        <taxon>Serendipita</taxon>
    </lineage>
</organism>
<evidence type="ECO:0000256" key="2">
    <source>
        <dbReference type="ARBA" id="ARBA00022679"/>
    </source>
</evidence>
<keyword evidence="5" id="KW-0863">Zinc-finger</keyword>
<gene>
    <name evidence="10" type="ORF">M408DRAFT_326737</name>
</gene>
<evidence type="ECO:0000256" key="8">
    <source>
        <dbReference type="SAM" id="MobiDB-lite"/>
    </source>
</evidence>
<keyword evidence="6" id="KW-0833">Ubl conjugation pathway</keyword>
<dbReference type="InterPro" id="IPR002867">
    <property type="entry name" value="IBR_dom"/>
</dbReference>
<evidence type="ECO:0000313" key="11">
    <source>
        <dbReference type="Proteomes" id="UP000054097"/>
    </source>
</evidence>
<dbReference type="PANTHER" id="PTHR22770">
    <property type="entry name" value="UBIQUITIN CONJUGATING ENZYME 7 INTERACTING PROTEIN-RELATED"/>
    <property type="match status" value="1"/>
</dbReference>
<reference evidence="11" key="2">
    <citation type="submission" date="2015-01" db="EMBL/GenBank/DDBJ databases">
        <title>Evolutionary Origins and Diversification of the Mycorrhizal Mutualists.</title>
        <authorList>
            <consortium name="DOE Joint Genome Institute"/>
            <consortium name="Mycorrhizal Genomics Consortium"/>
            <person name="Kohler A."/>
            <person name="Kuo A."/>
            <person name="Nagy L.G."/>
            <person name="Floudas D."/>
            <person name="Copeland A."/>
            <person name="Barry K.W."/>
            <person name="Cichocki N."/>
            <person name="Veneault-Fourrey C."/>
            <person name="LaButti K."/>
            <person name="Lindquist E.A."/>
            <person name="Lipzen A."/>
            <person name="Lundell T."/>
            <person name="Morin E."/>
            <person name="Murat C."/>
            <person name="Riley R."/>
            <person name="Ohm R."/>
            <person name="Sun H."/>
            <person name="Tunlid A."/>
            <person name="Henrissat B."/>
            <person name="Grigoriev I.V."/>
            <person name="Hibbett D.S."/>
            <person name="Martin F."/>
        </authorList>
    </citation>
    <scope>NUCLEOTIDE SEQUENCE [LARGE SCALE GENOMIC DNA]</scope>
    <source>
        <strain evidence="11">MAFF 305830</strain>
    </source>
</reference>
<keyword evidence="3" id="KW-0479">Metal-binding</keyword>
<dbReference type="EMBL" id="KN824279">
    <property type="protein sequence ID" value="KIM33080.1"/>
    <property type="molecule type" value="Genomic_DNA"/>
</dbReference>
<dbReference type="InterPro" id="IPR047546">
    <property type="entry name" value="Rcat_RBR_RNF216"/>
</dbReference>
<dbReference type="Gene3D" id="1.20.120.1750">
    <property type="match status" value="1"/>
</dbReference>
<dbReference type="SMART" id="SM00647">
    <property type="entry name" value="IBR"/>
    <property type="match status" value="2"/>
</dbReference>
<evidence type="ECO:0000256" key="4">
    <source>
        <dbReference type="ARBA" id="ARBA00022737"/>
    </source>
</evidence>
<feature type="region of interest" description="Disordered" evidence="8">
    <location>
        <begin position="240"/>
        <end position="266"/>
    </location>
</feature>
<feature type="compositionally biased region" description="Polar residues" evidence="8">
    <location>
        <begin position="34"/>
        <end position="50"/>
    </location>
</feature>
<evidence type="ECO:0000313" key="10">
    <source>
        <dbReference type="EMBL" id="KIM33080.1"/>
    </source>
</evidence>
<dbReference type="Proteomes" id="UP000054097">
    <property type="component" value="Unassembled WGS sequence"/>
</dbReference>
<evidence type="ECO:0000256" key="3">
    <source>
        <dbReference type="ARBA" id="ARBA00022723"/>
    </source>
</evidence>
<feature type="compositionally biased region" description="Polar residues" evidence="8">
    <location>
        <begin position="116"/>
        <end position="126"/>
    </location>
</feature>
<feature type="region of interest" description="Disordered" evidence="8">
    <location>
        <begin position="1"/>
        <end position="85"/>
    </location>
</feature>
<comment type="pathway">
    <text evidence="1">Protein modification; protein ubiquitination.</text>
</comment>
<sequence length="779" mass="85644">MELEEDPGIPRFNFDPASLVPGITMAAPSHPRSMPSSSKLNARPTTSLQVLSPRARAVNALGSPKLQPQQPALPSSNKHKGKGRARPVEIIELTDSDSDEMPVASTSRFAAGPSRSIPSTIASGNNEPHRHTPALRTDNPVTAAIIPQREPTLASRLPTIAALGPGPATLEDGSGAGSSKTNPLDQLLASVIEIVPDVDPDHVMSLYTSKCGTVEGATGPTGLLEAIVFTLLENANYPKKKTELKRKRREEPETSTAGPSTSKKRKVVMKMNVATKDRPRIYSLSYYNLCVNWLGIKFPYLRKPFITKTLSKHHNFYAPTFVYLKTLQNAGAIPASHMKKSRTKAVYTEPIENNVEFQREFQWCADWQPGKSGEIEYTVVPGADSGPNSNPDEEPSTQEDNQEENIESEECEEGEGMECGTCCSTYTVNTMIQCPDGHLFCKGCVFRLSKERLGQRSTKIKCMDSQTDCQLEFMVAQLELCLPPKLLDLYHRIKQAEEISAAGLENLEECPFCEYKCVIDNENERLFRCQNEDCSVVSCRNCKKKDHLPKTCAEMEEDTTLNAQHLIEEAMTNALMRKCPKCQATFVKSDGCNKIKCAKCGQLSCYICRKAIAGYDHFNQAPPGARPGPSSSQAKCALWDGPNGSGGAETGLAQRHHDEVAKAREEALAKLKQSNPEVDISRVKVDAPVVPTPLVQQQQRFPLPPMVYPPMPAMPPMPILPVYPPAVPGQPAAALLDAARLQQEYYNRLARGAPQPPPQLQQARVVAPRRCTCNDCLRR</sequence>
<dbReference type="OrthoDB" id="10009520at2759"/>
<keyword evidence="11" id="KW-1185">Reference proteome</keyword>
<feature type="region of interest" description="Disordered" evidence="8">
    <location>
        <begin position="378"/>
        <end position="412"/>
    </location>
</feature>
<dbReference type="STRING" id="933852.A0A0C3B8F0"/>
<keyword evidence="2" id="KW-0808">Transferase</keyword>
<dbReference type="SUPFAM" id="SSF57850">
    <property type="entry name" value="RING/U-box"/>
    <property type="match status" value="1"/>
</dbReference>
<feature type="compositionally biased region" description="Acidic residues" evidence="8">
    <location>
        <begin position="391"/>
        <end position="412"/>
    </location>
</feature>
<name>A0A0C3B8F0_SERVB</name>
<accession>A0A0C3B8F0</accession>
<evidence type="ECO:0000256" key="7">
    <source>
        <dbReference type="ARBA" id="ARBA00022833"/>
    </source>
</evidence>
<feature type="domain" description="RING-type" evidence="9">
    <location>
        <begin position="415"/>
        <end position="628"/>
    </location>
</feature>
<proteinExistence type="predicted"/>
<dbReference type="PROSITE" id="PS51873">
    <property type="entry name" value="TRIAD"/>
    <property type="match status" value="1"/>
</dbReference>
<feature type="region of interest" description="Disordered" evidence="8">
    <location>
        <begin position="98"/>
        <end position="135"/>
    </location>
</feature>
<dbReference type="CDD" id="cd20339">
    <property type="entry name" value="BRcat_RBR_RNF216"/>
    <property type="match status" value="1"/>
</dbReference>
<dbReference type="InterPro" id="IPR047545">
    <property type="entry name" value="BRcat_RBR_RNF216"/>
</dbReference>
<evidence type="ECO:0000256" key="6">
    <source>
        <dbReference type="ARBA" id="ARBA00022786"/>
    </source>
</evidence>
<dbReference type="AlphaFoldDB" id="A0A0C3B8F0"/>
<evidence type="ECO:0000256" key="5">
    <source>
        <dbReference type="ARBA" id="ARBA00022771"/>
    </source>
</evidence>